<dbReference type="Proteomes" id="UP000828390">
    <property type="component" value="Unassembled WGS sequence"/>
</dbReference>
<organism evidence="1 2">
    <name type="scientific">Dreissena polymorpha</name>
    <name type="common">Zebra mussel</name>
    <name type="synonym">Mytilus polymorpha</name>
    <dbReference type="NCBI Taxonomy" id="45954"/>
    <lineage>
        <taxon>Eukaryota</taxon>
        <taxon>Metazoa</taxon>
        <taxon>Spiralia</taxon>
        <taxon>Lophotrochozoa</taxon>
        <taxon>Mollusca</taxon>
        <taxon>Bivalvia</taxon>
        <taxon>Autobranchia</taxon>
        <taxon>Heteroconchia</taxon>
        <taxon>Euheterodonta</taxon>
        <taxon>Imparidentia</taxon>
        <taxon>Neoheterodontei</taxon>
        <taxon>Myida</taxon>
        <taxon>Dreissenoidea</taxon>
        <taxon>Dreissenidae</taxon>
        <taxon>Dreissena</taxon>
    </lineage>
</organism>
<gene>
    <name evidence="1" type="ORF">DPMN_148587</name>
</gene>
<evidence type="ECO:0000313" key="1">
    <source>
        <dbReference type="EMBL" id="KAH3795042.1"/>
    </source>
</evidence>
<accession>A0A9D4FB55</accession>
<reference evidence="1" key="1">
    <citation type="journal article" date="2019" name="bioRxiv">
        <title>The Genome of the Zebra Mussel, Dreissena polymorpha: A Resource for Invasive Species Research.</title>
        <authorList>
            <person name="McCartney M.A."/>
            <person name="Auch B."/>
            <person name="Kono T."/>
            <person name="Mallez S."/>
            <person name="Zhang Y."/>
            <person name="Obille A."/>
            <person name="Becker A."/>
            <person name="Abrahante J.E."/>
            <person name="Garbe J."/>
            <person name="Badalamenti J.P."/>
            <person name="Herman A."/>
            <person name="Mangelson H."/>
            <person name="Liachko I."/>
            <person name="Sullivan S."/>
            <person name="Sone E.D."/>
            <person name="Koren S."/>
            <person name="Silverstein K.A.T."/>
            <person name="Beckman K.B."/>
            <person name="Gohl D.M."/>
        </authorList>
    </citation>
    <scope>NUCLEOTIDE SEQUENCE</scope>
    <source>
        <strain evidence="1">Duluth1</strain>
        <tissue evidence="1">Whole animal</tissue>
    </source>
</reference>
<reference evidence="1" key="2">
    <citation type="submission" date="2020-11" db="EMBL/GenBank/DDBJ databases">
        <authorList>
            <person name="McCartney M.A."/>
            <person name="Auch B."/>
            <person name="Kono T."/>
            <person name="Mallez S."/>
            <person name="Becker A."/>
            <person name="Gohl D.M."/>
            <person name="Silverstein K.A.T."/>
            <person name="Koren S."/>
            <person name="Bechman K.B."/>
            <person name="Herman A."/>
            <person name="Abrahante J.E."/>
            <person name="Garbe J."/>
        </authorList>
    </citation>
    <scope>NUCLEOTIDE SEQUENCE</scope>
    <source>
        <strain evidence="1">Duluth1</strain>
        <tissue evidence="1">Whole animal</tissue>
    </source>
</reference>
<name>A0A9D4FB55_DREPO</name>
<comment type="caution">
    <text evidence="1">The sequence shown here is derived from an EMBL/GenBank/DDBJ whole genome shotgun (WGS) entry which is preliminary data.</text>
</comment>
<dbReference type="EMBL" id="JAIWYP010000007">
    <property type="protein sequence ID" value="KAH3795042.1"/>
    <property type="molecule type" value="Genomic_DNA"/>
</dbReference>
<proteinExistence type="predicted"/>
<dbReference type="AlphaFoldDB" id="A0A9D4FB55"/>
<keyword evidence="2" id="KW-1185">Reference proteome</keyword>
<evidence type="ECO:0000313" key="2">
    <source>
        <dbReference type="Proteomes" id="UP000828390"/>
    </source>
</evidence>
<sequence length="78" mass="9162">MHQAPFSHSANHIKSQQYFGVSIFSHRSQRSSLSRQWVFRQCTKRTKHPEVPTYQPWTQQQCSRPDVLSAKCNQSESQ</sequence>
<protein>
    <submittedName>
        <fullName evidence="1">Uncharacterized protein</fullName>
    </submittedName>
</protein>